<dbReference type="InterPro" id="IPR055493">
    <property type="entry name" value="DUF7065"/>
</dbReference>
<protein>
    <recommendedName>
        <fullName evidence="6">AttH domain-containing protein</fullName>
    </recommendedName>
</protein>
<dbReference type="SUPFAM" id="SSF159245">
    <property type="entry name" value="AttH-like"/>
    <property type="match status" value="1"/>
</dbReference>
<evidence type="ECO:0000259" key="3">
    <source>
        <dbReference type="Pfam" id="PF23213"/>
    </source>
</evidence>
<dbReference type="InterPro" id="IPR055492">
    <property type="entry name" value="DUF7064"/>
</dbReference>
<dbReference type="Pfam" id="PF23213">
    <property type="entry name" value="DUF7065"/>
    <property type="match status" value="1"/>
</dbReference>
<evidence type="ECO:0000256" key="1">
    <source>
        <dbReference type="SAM" id="MobiDB-lite"/>
    </source>
</evidence>
<sequence length="338" mass="39570">MSESTETIAWTKSQKGFGTPTERDDFYHGRTLPEKHPEMTETWYWAFYEPESRMHGFIHIWTHPNLHLCTGGIFVHFGHKREQLAAEVFDFRNFNTDEIFDGAGNIRLPNGLTVTFEKPMERMRIRYENAARRFKLDMVQEAVQPAIVRANNQHFEQTMRAVGSAVHDGREYRFDNLTIRDRSWGERRPEDGHPIPPYTWMNCAFSKDFAFTIAGFDDPQRNPNWAGLYELPRDALVSDAWIYDHGRQLRLKTMSKLTERAEDGLRPVRSIIDCETEEGTRYRFIGEVTASNPWHCWQNALCHCGLTKWTSPQFDEIGWGETQEVQWNDFVARVCQPV</sequence>
<evidence type="ECO:0000313" key="5">
    <source>
        <dbReference type="Proteomes" id="UP000298656"/>
    </source>
</evidence>
<keyword evidence="5" id="KW-1185">Reference proteome</keyword>
<dbReference type="Pfam" id="PF23212">
    <property type="entry name" value="DUF7064"/>
    <property type="match status" value="1"/>
</dbReference>
<dbReference type="Proteomes" id="UP000298656">
    <property type="component" value="Chromosome 1"/>
</dbReference>
<dbReference type="AlphaFoldDB" id="A0A4P8IQS3"/>
<feature type="domain" description="DUF7065" evidence="3">
    <location>
        <begin position="28"/>
        <end position="187"/>
    </location>
</feature>
<dbReference type="KEGG" id="tvl:FAZ95_14865"/>
<dbReference type="RefSeq" id="WP_137333155.1">
    <property type="nucleotide sequence ID" value="NZ_CP040077.1"/>
</dbReference>
<feature type="region of interest" description="Disordered" evidence="1">
    <location>
        <begin position="1"/>
        <end position="31"/>
    </location>
</feature>
<organism evidence="4 5">
    <name type="scientific">Trinickia violacea</name>
    <dbReference type="NCBI Taxonomy" id="2571746"/>
    <lineage>
        <taxon>Bacteria</taxon>
        <taxon>Pseudomonadati</taxon>
        <taxon>Pseudomonadota</taxon>
        <taxon>Betaproteobacteria</taxon>
        <taxon>Burkholderiales</taxon>
        <taxon>Burkholderiaceae</taxon>
        <taxon>Trinickia</taxon>
    </lineage>
</organism>
<feature type="compositionally biased region" description="Polar residues" evidence="1">
    <location>
        <begin position="1"/>
        <end position="16"/>
    </location>
</feature>
<evidence type="ECO:0000313" key="4">
    <source>
        <dbReference type="EMBL" id="QCP50337.1"/>
    </source>
</evidence>
<proteinExistence type="predicted"/>
<feature type="domain" description="DUF7064" evidence="2">
    <location>
        <begin position="195"/>
        <end position="311"/>
    </location>
</feature>
<gene>
    <name evidence="4" type="ORF">FAZ95_14865</name>
</gene>
<name>A0A4P8IQS3_9BURK</name>
<accession>A0A4P8IQS3</accession>
<evidence type="ECO:0000259" key="2">
    <source>
        <dbReference type="Pfam" id="PF23212"/>
    </source>
</evidence>
<evidence type="ECO:0008006" key="6">
    <source>
        <dbReference type="Google" id="ProtNLM"/>
    </source>
</evidence>
<dbReference type="EMBL" id="CP040077">
    <property type="protein sequence ID" value="QCP50337.1"/>
    <property type="molecule type" value="Genomic_DNA"/>
</dbReference>
<reference evidence="4 5" key="1">
    <citation type="submission" date="2019-05" db="EMBL/GenBank/DDBJ databases">
        <title>Burkholderia sp. DHOD12, isolated from subtropical forest soil.</title>
        <authorList>
            <person name="Gao Z.-H."/>
            <person name="Qiu L.-H."/>
        </authorList>
    </citation>
    <scope>NUCLEOTIDE SEQUENCE [LARGE SCALE GENOMIC DNA]</scope>
    <source>
        <strain evidence="4 5">DHOD12</strain>
    </source>
</reference>
<feature type="compositionally biased region" description="Basic and acidic residues" evidence="1">
    <location>
        <begin position="21"/>
        <end position="31"/>
    </location>
</feature>
<dbReference type="OrthoDB" id="7054648at2"/>